<comment type="subcellular location">
    <subcellularLocation>
        <location evidence="2">Secreted</location>
    </subcellularLocation>
</comment>
<dbReference type="Gene3D" id="3.30.870.10">
    <property type="entry name" value="Endonuclease Chain A"/>
    <property type="match status" value="1"/>
</dbReference>
<feature type="domain" description="PLD phosphodiesterase" evidence="6">
    <location>
        <begin position="220"/>
        <end position="247"/>
    </location>
</feature>
<comment type="caution">
    <text evidence="7">The sequence shown here is derived from an EMBL/GenBank/DDBJ whole genome shotgun (WGS) entry which is preliminary data.</text>
</comment>
<evidence type="ECO:0000256" key="1">
    <source>
        <dbReference type="ARBA" id="ARBA00003145"/>
    </source>
</evidence>
<dbReference type="EMBL" id="JAXCLW010000009">
    <property type="protein sequence ID" value="MDY0885392.1"/>
    <property type="molecule type" value="Genomic_DNA"/>
</dbReference>
<reference evidence="7 8" key="1">
    <citation type="journal article" date="2016" name="Antonie Van Leeuwenhoek">
        <title>Dongia soli sp. nov., isolated from soil from Dokdo, Korea.</title>
        <authorList>
            <person name="Kim D.U."/>
            <person name="Lee H."/>
            <person name="Kim H."/>
            <person name="Kim S.G."/>
            <person name="Ka J.O."/>
        </authorList>
    </citation>
    <scope>NUCLEOTIDE SEQUENCE [LARGE SCALE GENOMIC DNA]</scope>
    <source>
        <strain evidence="7 8">D78</strain>
    </source>
</reference>
<name>A0ABU5EGD6_9PROT</name>
<sequence>MATDAEVVRCASPWPGLAARVLEGVAALGPGPWVAERMRLVDPGIDPDQADTVLRCLEVAGVCRRGTEERSWTTPLSQTELHRLVSVLRGADHYRRLRSDSKSVELAVSLPMAPSHLENLFAGYSQRASNFLPTNEAFLRVARSSRRRLVVMSPFLNAKGFEWLKSLVEAADLHVEKKLILRKTDDYVRDIGIVHRDWLETPGVSVFDYFIWHEEKRLLPYETFHAKIVLADDTLAYVGSANVLGSGTDLSLEVGVLVEGEAAKRISFLVDGVLKIARRL</sequence>
<comment type="function">
    <text evidence="1">Could be a virulence factor.</text>
</comment>
<organism evidence="7 8">
    <name type="scientific">Dongia soli</name>
    <dbReference type="NCBI Taxonomy" id="600628"/>
    <lineage>
        <taxon>Bacteria</taxon>
        <taxon>Pseudomonadati</taxon>
        <taxon>Pseudomonadota</taxon>
        <taxon>Alphaproteobacteria</taxon>
        <taxon>Rhodospirillales</taxon>
        <taxon>Dongiaceae</taxon>
        <taxon>Dongia</taxon>
    </lineage>
</organism>
<evidence type="ECO:0000256" key="5">
    <source>
        <dbReference type="ARBA" id="ARBA00029594"/>
    </source>
</evidence>
<dbReference type="SUPFAM" id="SSF56024">
    <property type="entry name" value="Phospholipase D/nuclease"/>
    <property type="match status" value="1"/>
</dbReference>
<dbReference type="CDD" id="cd00138">
    <property type="entry name" value="PLDc_SF"/>
    <property type="match status" value="1"/>
</dbReference>
<evidence type="ECO:0000256" key="3">
    <source>
        <dbReference type="ARBA" id="ARBA00018392"/>
    </source>
</evidence>
<dbReference type="Proteomes" id="UP001279642">
    <property type="component" value="Unassembled WGS sequence"/>
</dbReference>
<dbReference type="InterPro" id="IPR025202">
    <property type="entry name" value="PLD-like_dom"/>
</dbReference>
<evidence type="ECO:0000256" key="2">
    <source>
        <dbReference type="ARBA" id="ARBA00004613"/>
    </source>
</evidence>
<evidence type="ECO:0000259" key="6">
    <source>
        <dbReference type="PROSITE" id="PS50035"/>
    </source>
</evidence>
<evidence type="ECO:0000256" key="4">
    <source>
        <dbReference type="ARBA" id="ARBA00022525"/>
    </source>
</evidence>
<protein>
    <recommendedName>
        <fullName evidence="3">Phospholipase D</fullName>
    </recommendedName>
    <alternativeName>
        <fullName evidence="5">Choline phosphatase</fullName>
    </alternativeName>
</protein>
<gene>
    <name evidence="7" type="ORF">SMD27_21295</name>
</gene>
<dbReference type="PROSITE" id="PS50035">
    <property type="entry name" value="PLD"/>
    <property type="match status" value="1"/>
</dbReference>
<dbReference type="RefSeq" id="WP_320510464.1">
    <property type="nucleotide sequence ID" value="NZ_JAXCLW010000009.1"/>
</dbReference>
<keyword evidence="8" id="KW-1185">Reference proteome</keyword>
<keyword evidence="4" id="KW-0964">Secreted</keyword>
<evidence type="ECO:0000313" key="8">
    <source>
        <dbReference type="Proteomes" id="UP001279642"/>
    </source>
</evidence>
<proteinExistence type="predicted"/>
<dbReference type="InterPro" id="IPR001736">
    <property type="entry name" value="PLipase_D/transphosphatidylase"/>
</dbReference>
<accession>A0ABU5EGD6</accession>
<dbReference type="Pfam" id="PF13091">
    <property type="entry name" value="PLDc_2"/>
    <property type="match status" value="1"/>
</dbReference>
<evidence type="ECO:0000313" key="7">
    <source>
        <dbReference type="EMBL" id="MDY0885392.1"/>
    </source>
</evidence>